<evidence type="ECO:0000313" key="5">
    <source>
        <dbReference type="EMBL" id="SUN30256.1"/>
    </source>
</evidence>
<organism evidence="3 7">
    <name type="scientific">Streptococcus agalactiae</name>
    <dbReference type="NCBI Taxonomy" id="1311"/>
    <lineage>
        <taxon>Bacteria</taxon>
        <taxon>Bacillati</taxon>
        <taxon>Bacillota</taxon>
        <taxon>Bacilli</taxon>
        <taxon>Lactobacillales</taxon>
        <taxon>Streptococcaceae</taxon>
        <taxon>Streptococcus</taxon>
    </lineage>
</organism>
<dbReference type="Proteomes" id="UP000254076">
    <property type="component" value="Unassembled WGS sequence"/>
</dbReference>
<name>A0A076YYP4_STRAG</name>
<dbReference type="Proteomes" id="UP000250200">
    <property type="component" value="Unassembled WGS sequence"/>
</dbReference>
<evidence type="ECO:0000313" key="2">
    <source>
        <dbReference type="EMBL" id="KLL35244.1"/>
    </source>
</evidence>
<dbReference type="SUPFAM" id="SSF109797">
    <property type="entry name" value="Bacteriocin immunity protein-like"/>
    <property type="match status" value="1"/>
</dbReference>
<evidence type="ECO:0000313" key="7">
    <source>
        <dbReference type="Proteomes" id="UP000250200"/>
    </source>
</evidence>
<sequence length="101" mass="11581">MKKECRDFYRQIQHTYNDISVREDAVLSSILLSASNGLIKTSDVPRVAYELTQQLENNEIEKSFESLATVKELKQSAKKLSERYEQNKVTTGLLSKVFGNH</sequence>
<evidence type="ECO:0000313" key="8">
    <source>
        <dbReference type="Proteomes" id="UP000254076"/>
    </source>
</evidence>
<gene>
    <name evidence="3" type="ORF">NCTC8181_00727</name>
    <name evidence="4" type="ORF">NCTC8185_00610</name>
    <name evidence="5" type="ORF">NCTC9828_02304</name>
    <name evidence="2" type="ORF">WA04_11115</name>
</gene>
<evidence type="ECO:0000313" key="4">
    <source>
        <dbReference type="EMBL" id="SUN13427.1"/>
    </source>
</evidence>
<dbReference type="RefSeq" id="WP_000711208.1">
    <property type="nucleotide sequence ID" value="NZ_CGHZ01000015.1"/>
</dbReference>
<accession>A0A076YYP4</accession>
<reference evidence="2 6" key="1">
    <citation type="journal article" date="2015" name="PLoS ONE">
        <title>Genomic analysis reveals the molecular basis for capsule loss in the group B streptococcus population.</title>
        <authorList>
            <consortium name="DEVANI Consortium"/>
            <person name="Rosini R."/>
            <person name="Campisi E."/>
            <person name="De Chiara M."/>
            <person name="Tettelin H."/>
            <person name="Rinaudo D."/>
            <person name="Toniolo C."/>
            <person name="Metruccio M."/>
            <person name="Guidotti S."/>
            <person name="Sorensen U.B."/>
            <person name="Kilian M."/>
            <person name="Ramirez M."/>
            <person name="Janulczyk R."/>
            <person name="Donati C."/>
            <person name="Grandi G."/>
            <person name="Margarit I."/>
        </authorList>
    </citation>
    <scope>NUCLEOTIDE SEQUENCE [LARGE SCALE GENOMIC DNA]</scope>
    <source>
        <strain evidence="2 6">DK-B-USS-215</strain>
    </source>
</reference>
<evidence type="ECO:0000313" key="6">
    <source>
        <dbReference type="Proteomes" id="UP000035346"/>
    </source>
</evidence>
<dbReference type="Pfam" id="PF08951">
    <property type="entry name" value="EntA_Immun"/>
    <property type="match status" value="1"/>
</dbReference>
<dbReference type="EMBL" id="UAVB01000001">
    <property type="protein sequence ID" value="SQA17768.1"/>
    <property type="molecule type" value="Genomic_DNA"/>
</dbReference>
<evidence type="ECO:0000313" key="9">
    <source>
        <dbReference type="Proteomes" id="UP000255140"/>
    </source>
</evidence>
<dbReference type="Proteomes" id="UP000255140">
    <property type="component" value="Unassembled WGS sequence"/>
</dbReference>
<dbReference type="Gene3D" id="1.20.1440.50">
    <property type="entry name" value="Ta0600-like"/>
    <property type="match status" value="1"/>
</dbReference>
<dbReference type="EMBL" id="UHEW01000005">
    <property type="protein sequence ID" value="SUN30256.1"/>
    <property type="molecule type" value="Genomic_DNA"/>
</dbReference>
<dbReference type="InterPro" id="IPR015046">
    <property type="entry name" value="LciA_Immunity-like"/>
</dbReference>
<dbReference type="EMBL" id="UHEQ01000004">
    <property type="protein sequence ID" value="SUN13427.1"/>
    <property type="molecule type" value="Genomic_DNA"/>
</dbReference>
<dbReference type="Proteomes" id="UP000035346">
    <property type="component" value="Unassembled WGS sequence"/>
</dbReference>
<keyword evidence="1" id="KW-0079">Bacteriocin immunity</keyword>
<evidence type="ECO:0000256" key="1">
    <source>
        <dbReference type="ARBA" id="ARBA00023025"/>
    </source>
</evidence>
<evidence type="ECO:0000313" key="3">
    <source>
        <dbReference type="EMBL" id="SQA17768.1"/>
    </source>
</evidence>
<dbReference type="GO" id="GO:0030153">
    <property type="term" value="P:bacteriocin immunity"/>
    <property type="evidence" value="ECO:0007669"/>
    <property type="project" value="UniProtKB-KW"/>
</dbReference>
<proteinExistence type="predicted"/>
<reference evidence="7 8" key="2">
    <citation type="submission" date="2018-06" db="EMBL/GenBank/DDBJ databases">
        <authorList>
            <consortium name="Pathogen Informatics"/>
            <person name="Doyle S."/>
        </authorList>
    </citation>
    <scope>NUCLEOTIDE SEQUENCE [LARGE SCALE GENOMIC DNA]</scope>
    <source>
        <strain evidence="3 7">NCTC8181</strain>
        <strain evidence="4 8">NCTC8185</strain>
        <strain evidence="5 9">NCTC9828</strain>
    </source>
</reference>
<protein>
    <submittedName>
        <fullName evidence="3">Enterocin A Immunity</fullName>
    </submittedName>
</protein>
<dbReference type="AlphaFoldDB" id="A0A076YYP4"/>
<dbReference type="EMBL" id="LBKL01000100">
    <property type="protein sequence ID" value="KLL35244.1"/>
    <property type="molecule type" value="Genomic_DNA"/>
</dbReference>
<dbReference type="InterPro" id="IPR023130">
    <property type="entry name" value="Ta0600-like_sf"/>
</dbReference>
<comment type="caution">
    <text evidence="3">The sequence shown here is derived from an EMBL/GenBank/DDBJ whole genome shotgun (WGS) entry which is preliminary data.</text>
</comment>